<feature type="compositionally biased region" description="Basic and acidic residues" evidence="1">
    <location>
        <begin position="22"/>
        <end position="38"/>
    </location>
</feature>
<dbReference type="Gene3D" id="1.10.10.580">
    <property type="entry name" value="Structural maintenance of chromosome 1. Chain E"/>
    <property type="match status" value="1"/>
</dbReference>
<comment type="caution">
    <text evidence="2">The sequence shown here is derived from an EMBL/GenBank/DDBJ whole genome shotgun (WGS) entry which is preliminary data.</text>
</comment>
<evidence type="ECO:0000256" key="1">
    <source>
        <dbReference type="SAM" id="MobiDB-lite"/>
    </source>
</evidence>
<reference evidence="2" key="1">
    <citation type="submission" date="2021-01" db="EMBL/GenBank/DDBJ databases">
        <title>Active Sulfur Cycling in an Early Earth Analoge.</title>
        <authorList>
            <person name="Hahn C.R."/>
            <person name="Youssef N.H."/>
            <person name="Elshahed M."/>
        </authorList>
    </citation>
    <scope>NUCLEOTIDE SEQUENCE</scope>
    <source>
        <strain evidence="2">Zod_Metabat.1151</strain>
    </source>
</reference>
<evidence type="ECO:0000313" key="3">
    <source>
        <dbReference type="Proteomes" id="UP000809243"/>
    </source>
</evidence>
<sequence>MEEGQIPEIGEQPAQTGPLEQPKGEKPGPEEQPAKGKTEPPAGPELENVNLVDLIEQPAWKTILIGLVKSEKMDPWDIDIVDLANKYWEKIQNMQRADLRIPANAILASAILLKLKARTIRLSSLDEDEEETKEVSREELAMIEESLPELKGQRQFREGKISLDELVVSIEKILEKTKQRKSILREKDLPEFKFFLNEENIDGKIENVFAKIRERADSQGLVAFTALLDERTPMAMINCFVPLLFLVNQGKVNAWQDEWFGEIFISLIEGGEENREREGPGKGESREEKEPEGKKGRAKK</sequence>
<dbReference type="Gene3D" id="6.10.250.2410">
    <property type="match status" value="1"/>
</dbReference>
<dbReference type="InterPro" id="IPR003768">
    <property type="entry name" value="ScpA"/>
</dbReference>
<feature type="region of interest" description="Disordered" evidence="1">
    <location>
        <begin position="1"/>
        <end position="45"/>
    </location>
</feature>
<dbReference type="InterPro" id="IPR023093">
    <property type="entry name" value="ScpA-like_C"/>
</dbReference>
<dbReference type="Pfam" id="PF02616">
    <property type="entry name" value="SMC_ScpA"/>
    <property type="match status" value="1"/>
</dbReference>
<protein>
    <submittedName>
        <fullName evidence="2">Segregation/condensation protein A</fullName>
    </submittedName>
</protein>
<dbReference type="EMBL" id="JAFGDB010000096">
    <property type="protein sequence ID" value="MBN2067885.1"/>
    <property type="molecule type" value="Genomic_DNA"/>
</dbReference>
<dbReference type="PANTHER" id="PTHR33969:SF2">
    <property type="entry name" value="SEGREGATION AND CONDENSATION PROTEIN A"/>
    <property type="match status" value="1"/>
</dbReference>
<proteinExistence type="predicted"/>
<dbReference type="Proteomes" id="UP000809243">
    <property type="component" value="Unassembled WGS sequence"/>
</dbReference>
<name>A0A938YS19_9ARCH</name>
<dbReference type="AlphaFoldDB" id="A0A938YS19"/>
<gene>
    <name evidence="2" type="ORF">JW744_05440</name>
</gene>
<dbReference type="PANTHER" id="PTHR33969">
    <property type="entry name" value="SEGREGATION AND CONDENSATION PROTEIN A"/>
    <property type="match status" value="1"/>
</dbReference>
<organism evidence="2 3">
    <name type="scientific">Candidatus Iainarchaeum sp</name>
    <dbReference type="NCBI Taxonomy" id="3101447"/>
    <lineage>
        <taxon>Archaea</taxon>
        <taxon>Candidatus Iainarchaeota</taxon>
        <taxon>Candidatus Iainarchaeia</taxon>
        <taxon>Candidatus Iainarchaeales</taxon>
        <taxon>Candidatus Iainarchaeaceae</taxon>
        <taxon>Candidatus Iainarchaeum</taxon>
    </lineage>
</organism>
<accession>A0A938YS19</accession>
<evidence type="ECO:0000313" key="2">
    <source>
        <dbReference type="EMBL" id="MBN2067885.1"/>
    </source>
</evidence>
<feature type="region of interest" description="Disordered" evidence="1">
    <location>
        <begin position="272"/>
        <end position="300"/>
    </location>
</feature>